<dbReference type="RefSeq" id="WP_055652505.1">
    <property type="nucleotide sequence ID" value="NZ_CABIXC010000001.1"/>
</dbReference>
<dbReference type="SUPFAM" id="SSF51215">
    <property type="entry name" value="Regulatory protein AraC"/>
    <property type="match status" value="1"/>
</dbReference>
<evidence type="ECO:0000259" key="4">
    <source>
        <dbReference type="PROSITE" id="PS01124"/>
    </source>
</evidence>
<dbReference type="SUPFAM" id="SSF46689">
    <property type="entry name" value="Homeodomain-like"/>
    <property type="match status" value="2"/>
</dbReference>
<dbReference type="Proteomes" id="UP000095651">
    <property type="component" value="Unassembled WGS sequence"/>
</dbReference>
<evidence type="ECO:0000313" key="5">
    <source>
        <dbReference type="EMBL" id="CUN38286.1"/>
    </source>
</evidence>
<dbReference type="InterPro" id="IPR013096">
    <property type="entry name" value="Cupin_2"/>
</dbReference>
<reference evidence="5 6" key="1">
    <citation type="submission" date="2015-09" db="EMBL/GenBank/DDBJ databases">
        <authorList>
            <consortium name="Pathogen Informatics"/>
        </authorList>
    </citation>
    <scope>NUCLEOTIDE SEQUENCE [LARGE SCALE GENOMIC DNA]</scope>
    <source>
        <strain evidence="5 6">2789STDY5608850</strain>
    </source>
</reference>
<feature type="domain" description="HTH araC/xylS-type" evidence="4">
    <location>
        <begin position="184"/>
        <end position="282"/>
    </location>
</feature>
<proteinExistence type="predicted"/>
<name>A0A173WH49_9FIRM</name>
<dbReference type="SMART" id="SM00342">
    <property type="entry name" value="HTH_ARAC"/>
    <property type="match status" value="1"/>
</dbReference>
<accession>A0A173WH49</accession>
<dbReference type="PANTHER" id="PTHR43280:SF27">
    <property type="entry name" value="TRANSCRIPTIONAL REGULATOR MTLR"/>
    <property type="match status" value="1"/>
</dbReference>
<evidence type="ECO:0000313" key="6">
    <source>
        <dbReference type="Proteomes" id="UP000095651"/>
    </source>
</evidence>
<dbReference type="InterPro" id="IPR009057">
    <property type="entry name" value="Homeodomain-like_sf"/>
</dbReference>
<dbReference type="InterPro" id="IPR018060">
    <property type="entry name" value="HTH_AraC"/>
</dbReference>
<dbReference type="Pfam" id="PF12833">
    <property type="entry name" value="HTH_18"/>
    <property type="match status" value="1"/>
</dbReference>
<keyword evidence="1" id="KW-0805">Transcription regulation</keyword>
<evidence type="ECO:0000256" key="3">
    <source>
        <dbReference type="ARBA" id="ARBA00023163"/>
    </source>
</evidence>
<dbReference type="EMBL" id="CYZE01000001">
    <property type="protein sequence ID" value="CUN38286.1"/>
    <property type="molecule type" value="Genomic_DNA"/>
</dbReference>
<dbReference type="Gene3D" id="1.10.10.60">
    <property type="entry name" value="Homeodomain-like"/>
    <property type="match status" value="2"/>
</dbReference>
<dbReference type="Gene3D" id="2.60.120.10">
    <property type="entry name" value="Jelly Rolls"/>
    <property type="match status" value="1"/>
</dbReference>
<dbReference type="PROSITE" id="PS01124">
    <property type="entry name" value="HTH_ARAC_FAMILY_2"/>
    <property type="match status" value="1"/>
</dbReference>
<evidence type="ECO:0000256" key="1">
    <source>
        <dbReference type="ARBA" id="ARBA00023015"/>
    </source>
</evidence>
<dbReference type="Pfam" id="PF07883">
    <property type="entry name" value="Cupin_2"/>
    <property type="match status" value="1"/>
</dbReference>
<organism evidence="5 6">
    <name type="scientific">Hungatella hathewayi</name>
    <dbReference type="NCBI Taxonomy" id="154046"/>
    <lineage>
        <taxon>Bacteria</taxon>
        <taxon>Bacillati</taxon>
        <taxon>Bacillota</taxon>
        <taxon>Clostridia</taxon>
        <taxon>Lachnospirales</taxon>
        <taxon>Lachnospiraceae</taxon>
        <taxon>Hungatella</taxon>
    </lineage>
</organism>
<dbReference type="InterPro" id="IPR014710">
    <property type="entry name" value="RmlC-like_jellyroll"/>
</dbReference>
<protein>
    <submittedName>
        <fullName evidence="5">AraC family transcriptional regulator</fullName>
    </submittedName>
</protein>
<dbReference type="InterPro" id="IPR020449">
    <property type="entry name" value="Tscrpt_reg_AraC-type_HTH"/>
</dbReference>
<dbReference type="AlphaFoldDB" id="A0A173WH49"/>
<keyword evidence="3" id="KW-0804">Transcription</keyword>
<dbReference type="CDD" id="cd02208">
    <property type="entry name" value="cupin_RmlC-like"/>
    <property type="match status" value="1"/>
</dbReference>
<dbReference type="GO" id="GO:0043565">
    <property type="term" value="F:sequence-specific DNA binding"/>
    <property type="evidence" value="ECO:0007669"/>
    <property type="project" value="InterPro"/>
</dbReference>
<dbReference type="GO" id="GO:0003700">
    <property type="term" value="F:DNA-binding transcription factor activity"/>
    <property type="evidence" value="ECO:0007669"/>
    <property type="project" value="InterPro"/>
</dbReference>
<dbReference type="PANTHER" id="PTHR43280">
    <property type="entry name" value="ARAC-FAMILY TRANSCRIPTIONAL REGULATOR"/>
    <property type="match status" value="1"/>
</dbReference>
<dbReference type="PRINTS" id="PR00032">
    <property type="entry name" value="HTHARAC"/>
</dbReference>
<dbReference type="InterPro" id="IPR037923">
    <property type="entry name" value="HTH-like"/>
</dbReference>
<evidence type="ECO:0000256" key="2">
    <source>
        <dbReference type="ARBA" id="ARBA00023125"/>
    </source>
</evidence>
<keyword evidence="2" id="KW-0238">DNA-binding</keyword>
<gene>
    <name evidence="5" type="primary">melR_1</name>
    <name evidence="5" type="ORF">ERS852407_00012</name>
</gene>
<sequence>MADNTMASYAYPRYAYPRYAYPAAYYAVALDYFQMEAHRHDQWEIMYLVTGTCRVEVEGVLVEMEERQFICIRPGIPHRLEINQGERSVLLNYEFSCLDKMGGTDLNSLAEKDAGFAELMVSPEPYLLLTDYGKMEYVLKDLISELERRDRNSYLLDLIFQRMLIEWSRCIQDNEGVTGMVHLKKARKYIREHFREDIRVEDVAKYVSLNHSYLQTLFSKAYGCGIMEYINNQRLERAQFLLKNSSMNIVDIAFEAGFNSRQHFGYTFQKKYCLSPKQYRKLKGQNIAADTGKWQKSLRENGEAAGANRLI</sequence>